<keyword evidence="2" id="KW-1185">Reference proteome</keyword>
<dbReference type="Proteomes" id="UP001601444">
    <property type="component" value="Unassembled WGS sequence"/>
</dbReference>
<evidence type="ECO:0000313" key="2">
    <source>
        <dbReference type="Proteomes" id="UP001601444"/>
    </source>
</evidence>
<accession>A0ABW6PWY8</accession>
<proteinExistence type="predicted"/>
<evidence type="ECO:0008006" key="3">
    <source>
        <dbReference type="Google" id="ProtNLM"/>
    </source>
</evidence>
<gene>
    <name evidence="1" type="ORF">ACFYTF_29370</name>
</gene>
<protein>
    <recommendedName>
        <fullName evidence="3">Minor tail protein</fullName>
    </recommendedName>
</protein>
<reference evidence="1 2" key="1">
    <citation type="submission" date="2024-10" db="EMBL/GenBank/DDBJ databases">
        <title>The Natural Products Discovery Center: Release of the First 8490 Sequenced Strains for Exploring Actinobacteria Biosynthetic Diversity.</title>
        <authorList>
            <person name="Kalkreuter E."/>
            <person name="Kautsar S.A."/>
            <person name="Yang D."/>
            <person name="Bader C.D."/>
            <person name="Teijaro C.N."/>
            <person name="Fluegel L."/>
            <person name="Davis C.M."/>
            <person name="Simpson J.R."/>
            <person name="Lauterbach L."/>
            <person name="Steele A.D."/>
            <person name="Gui C."/>
            <person name="Meng S."/>
            <person name="Li G."/>
            <person name="Viehrig K."/>
            <person name="Ye F."/>
            <person name="Su P."/>
            <person name="Kiefer A.F."/>
            <person name="Nichols A."/>
            <person name="Cepeda A.J."/>
            <person name="Yan W."/>
            <person name="Fan B."/>
            <person name="Jiang Y."/>
            <person name="Adhikari A."/>
            <person name="Zheng C.-J."/>
            <person name="Schuster L."/>
            <person name="Cowan T.M."/>
            <person name="Smanski M.J."/>
            <person name="Chevrette M.G."/>
            <person name="De Carvalho L.P.S."/>
            <person name="Shen B."/>
        </authorList>
    </citation>
    <scope>NUCLEOTIDE SEQUENCE [LARGE SCALE GENOMIC DNA]</scope>
    <source>
        <strain evidence="1 2">NPDC004045</strain>
    </source>
</reference>
<name>A0ABW6PWY8_9NOCA</name>
<sequence>MTDQMHIWLKGVDGSRWDLSGPGAGTQGVEMRPGPKRLIDAPAKTFWIQGAQRQFYQGKQFERRDPTFAVNILADTAAEWRDIDSRFRMALGMYDGEFQVVVEVGSDVRRLDMRLLSDPVPWENGQWEGKDPHLYGASTLLINAAAAQSFWYAEDLTFQWELASGTSGGTTFDVQNHGDVIVWPRWFVTAPGAWVLPDYSWGQELAYQRPPLADVIRKVPIPVLVAGEDCDVWVDPDEETYVAANGAPVWARAQGNGPLYPIAPLTKATSVPVTVSGAAPGAAVTLTLPRRYSRPLGVTL</sequence>
<evidence type="ECO:0000313" key="1">
    <source>
        <dbReference type="EMBL" id="MFF0546954.1"/>
    </source>
</evidence>
<dbReference type="EMBL" id="JBIAMX010000029">
    <property type="protein sequence ID" value="MFF0546954.1"/>
    <property type="molecule type" value="Genomic_DNA"/>
</dbReference>
<organism evidence="1 2">
    <name type="scientific">Nocardia thailandica</name>
    <dbReference type="NCBI Taxonomy" id="257275"/>
    <lineage>
        <taxon>Bacteria</taxon>
        <taxon>Bacillati</taxon>
        <taxon>Actinomycetota</taxon>
        <taxon>Actinomycetes</taxon>
        <taxon>Mycobacteriales</taxon>
        <taxon>Nocardiaceae</taxon>
        <taxon>Nocardia</taxon>
    </lineage>
</organism>
<comment type="caution">
    <text evidence="1">The sequence shown here is derived from an EMBL/GenBank/DDBJ whole genome shotgun (WGS) entry which is preliminary data.</text>
</comment>
<dbReference type="RefSeq" id="WP_387703136.1">
    <property type="nucleotide sequence ID" value="NZ_JBIAMX010000029.1"/>
</dbReference>